<proteinExistence type="predicted"/>
<sequence>MSERIELRVSAEEKAQWQAIAASRGVSLSELIRAALSGQRLRPRRAAPRVDPDLVRELARIGNNLNQLARAANRRSPVETVSLLVRLIKIDRELAVLRAAHERPRDAD</sequence>
<gene>
    <name evidence="1" type="primary">mobC</name>
    <name evidence="1" type="ORF">Q9295_17780</name>
</gene>
<reference evidence="1 2" key="1">
    <citation type="submission" date="2023-08" db="EMBL/GenBank/DDBJ databases">
        <title>Characterization of two Paracoccaceae strains isolated from Phycosphere and proposal of Xinfangfangia lacusdiani sp. nov.</title>
        <authorList>
            <person name="Deng Y."/>
            <person name="Zhang Y.Q."/>
        </authorList>
    </citation>
    <scope>NUCLEOTIDE SEQUENCE [LARGE SCALE GENOMIC DNA]</scope>
    <source>
        <strain evidence="1 2">CPCC 101601</strain>
    </source>
</reference>
<keyword evidence="2" id="KW-1185">Reference proteome</keyword>
<dbReference type="EMBL" id="JAVDBT010000032">
    <property type="protein sequence ID" value="MDQ2068219.1"/>
    <property type="molecule type" value="Genomic_DNA"/>
</dbReference>
<comment type="caution">
    <text evidence="1">The sequence shown here is derived from an EMBL/GenBank/DDBJ whole genome shotgun (WGS) entry which is preliminary data.</text>
</comment>
<accession>A0ABU0W2N0</accession>
<dbReference type="Proteomes" id="UP001239680">
    <property type="component" value="Unassembled WGS sequence"/>
</dbReference>
<dbReference type="RefSeq" id="WP_306681930.1">
    <property type="nucleotide sequence ID" value="NZ_JAVDBT010000032.1"/>
</dbReference>
<evidence type="ECO:0000313" key="1">
    <source>
        <dbReference type="EMBL" id="MDQ2068219.1"/>
    </source>
</evidence>
<name>A0ABU0W2N0_9RHOB</name>
<dbReference type="Pfam" id="PF21983">
    <property type="entry name" value="NikA-like"/>
    <property type="match status" value="1"/>
</dbReference>
<protein>
    <submittedName>
        <fullName evidence="1">Plasmid mobilization relaxosome protein MobC</fullName>
    </submittedName>
</protein>
<evidence type="ECO:0000313" key="2">
    <source>
        <dbReference type="Proteomes" id="UP001239680"/>
    </source>
</evidence>
<organism evidence="1 2">
    <name type="scientific">Pseudogemmobacter lacusdianii</name>
    <dbReference type="NCBI Taxonomy" id="3069608"/>
    <lineage>
        <taxon>Bacteria</taxon>
        <taxon>Pseudomonadati</taxon>
        <taxon>Pseudomonadota</taxon>
        <taxon>Alphaproteobacteria</taxon>
        <taxon>Rhodobacterales</taxon>
        <taxon>Paracoccaceae</taxon>
        <taxon>Pseudogemmobacter</taxon>
    </lineage>
</organism>
<dbReference type="InterPro" id="IPR053842">
    <property type="entry name" value="NikA-like"/>
</dbReference>